<proteinExistence type="predicted"/>
<feature type="region of interest" description="Disordered" evidence="1">
    <location>
        <begin position="403"/>
        <end position="430"/>
    </location>
</feature>
<evidence type="ECO:0000313" key="3">
    <source>
        <dbReference type="EMBL" id="GAT44964.1"/>
    </source>
</evidence>
<keyword evidence="2" id="KW-0732">Signal</keyword>
<feature type="compositionally biased region" description="Acidic residues" evidence="1">
    <location>
        <begin position="361"/>
        <end position="371"/>
    </location>
</feature>
<evidence type="ECO:0000313" key="4">
    <source>
        <dbReference type="Proteomes" id="UP000815677"/>
    </source>
</evidence>
<evidence type="ECO:0000256" key="2">
    <source>
        <dbReference type="SAM" id="SignalP"/>
    </source>
</evidence>
<feature type="region of interest" description="Disordered" evidence="1">
    <location>
        <begin position="335"/>
        <end position="354"/>
    </location>
</feature>
<feature type="region of interest" description="Disordered" evidence="1">
    <location>
        <begin position="361"/>
        <end position="386"/>
    </location>
</feature>
<name>A0ABQ0L3E7_MYCCL</name>
<feature type="chain" id="PRO_5046223368" description="GCM domain-containing protein" evidence="2">
    <location>
        <begin position="17"/>
        <end position="1305"/>
    </location>
</feature>
<dbReference type="EMBL" id="DF840400">
    <property type="protein sequence ID" value="GAT44964.1"/>
    <property type="molecule type" value="Genomic_DNA"/>
</dbReference>
<evidence type="ECO:0008006" key="5">
    <source>
        <dbReference type="Google" id="ProtNLM"/>
    </source>
</evidence>
<accession>A0ABQ0L3E7</accession>
<feature type="compositionally biased region" description="Basic and acidic residues" evidence="1">
    <location>
        <begin position="335"/>
        <end position="349"/>
    </location>
</feature>
<organism evidence="3 4">
    <name type="scientific">Mycena chlorophos</name>
    <name type="common">Agaric fungus</name>
    <name type="synonym">Agaricus chlorophos</name>
    <dbReference type="NCBI Taxonomy" id="658473"/>
    <lineage>
        <taxon>Eukaryota</taxon>
        <taxon>Fungi</taxon>
        <taxon>Dikarya</taxon>
        <taxon>Basidiomycota</taxon>
        <taxon>Agaricomycotina</taxon>
        <taxon>Agaricomycetes</taxon>
        <taxon>Agaricomycetidae</taxon>
        <taxon>Agaricales</taxon>
        <taxon>Marasmiineae</taxon>
        <taxon>Mycenaceae</taxon>
        <taxon>Mycena</taxon>
    </lineage>
</organism>
<sequence>MLFFHLVAALILFILAMPTCQWGCAGEFSIRELRAHKPKCPKKAERHAANVRNVIAHSEQQQRLEEEAEAQAVINQELAGADGMVIIDPDVQMEDIVVPRELTPPIISATGRVERSAYSRRRPARYTDPIPAPAPAAELRQPEVEQQQEMQEVPEDNEAIPPHWYRTEANVHGVYKVYPIQPTHDPDTAATLNDLCQSSNLVTTDPVPLTKPAFPFHFPFSNPTTVRLFSWFYSYQKLSLSSLNALVRRVILWKHFKPVEPAALRATLGCRHSGNGGNGRGDPSHDNRRFGDTYWYGGESNHHHGRYTHKLSQQLQLSIWDQHQPVYLRSLSPSEHEFPAADSENRSQDHALTPDLDTDELNEEEQAEMDADPSAVRSSELSASGAHAVRDATGRIIRYQLHAPASRPLQRSGPDTEAIQNRPPLSMPPVAHSRNTNPRNISMQPVHAVEELAPAAPPAPRSVPVTSEQQIIFSDDEPWDPWPNGDFHRTYTHQYYRQNTNLRIHWACTPYGSSGPQGTQNAEDWLSGKCARRRCEGVMTCARCSRLTRPQVTLPGRNRQLENGCKCGGELTQVNCRVMAKVYVFKHGVHFHNNGTHKHQRPTREIFVAAPEKAAFAKLVKENPNAGPSKLIGGIPTLDGPTRSAPGIAAPYNNRDRVEYERNIVTGKSSKIYSDSHFSDKIAAFTKKYPDLAPSVHIQGGVTVIVIQSPFMCRLLLQDLTDDAGVHGFVTDASHGFFRNSKDLLIMSSVYDPSIQAWVPAVMAFSNGGTSEHYRVFWSHLLHSVHQEAQKRDEKLTDEAFASVGADSLLDTEVTVCQVVDFSDAQRIGLIDAYIDFALENSDPRTPNELHTAAEALMRGCQQHFRAQITRVKRITGVVDPAQATIFENYAWKFLHIDNLHDFKRHVQEFIQAFPRAKAWIEWWAHPSHAVLLFPAYRTMSDEAWDRLPATTNAAEAQNKKINGFYGKGHSLFDGLDFMAQLAMHYQREHTAELHGVPVHYGEIRQRYKARIDTYGYSKHTRHQPTDPKASDSGRAPDRKQTLVATRKSGPLESLPGIPWQENSCWLDSALTVMMALMAREQKTLNSILQAFPPDALISRAIQTLGVYLDTTTQVSVDQAVQTLRTARNDFRSELCDASFVEVHAMNERSRLLDWLNDTLNNLGDGPTLAAHDRAKGFFSLYNAELKVCSGDPTHPAHELEHWSLKSLEWHRDSQMIISGSDFSAHGSNLRDTIVAKLNPKHSVRLRGCWRADADGAKLCNGQVSSHHIVINIPVCLFVQFNDSWGLDWDIPNTVSPLKGFAEKG</sequence>
<reference evidence="3" key="1">
    <citation type="submission" date="2014-09" db="EMBL/GenBank/DDBJ databases">
        <title>Genome sequence of the luminous mushroom Mycena chlorophos for searching fungal bioluminescence genes.</title>
        <authorList>
            <person name="Tanaka Y."/>
            <person name="Kasuga D."/>
            <person name="Oba Y."/>
            <person name="Hase S."/>
            <person name="Sato K."/>
            <person name="Oba Y."/>
            <person name="Sakakibara Y."/>
        </authorList>
    </citation>
    <scope>NUCLEOTIDE SEQUENCE</scope>
</reference>
<feature type="compositionally biased region" description="Basic and acidic residues" evidence="1">
    <location>
        <begin position="1024"/>
        <end position="1041"/>
    </location>
</feature>
<protein>
    <recommendedName>
        <fullName evidence="5">GCM domain-containing protein</fullName>
    </recommendedName>
</protein>
<dbReference type="Proteomes" id="UP000815677">
    <property type="component" value="Unassembled WGS sequence"/>
</dbReference>
<keyword evidence="4" id="KW-1185">Reference proteome</keyword>
<gene>
    <name evidence="3" type="ORF">MCHLO_02562</name>
</gene>
<feature type="region of interest" description="Disordered" evidence="1">
    <location>
        <begin position="1017"/>
        <end position="1048"/>
    </location>
</feature>
<evidence type="ECO:0000256" key="1">
    <source>
        <dbReference type="SAM" id="MobiDB-lite"/>
    </source>
</evidence>
<feature type="non-terminal residue" evidence="3">
    <location>
        <position position="1305"/>
    </location>
</feature>
<feature type="signal peptide" evidence="2">
    <location>
        <begin position="1"/>
        <end position="16"/>
    </location>
</feature>